<name>A0ABD2XXK3_9GENT</name>
<protein>
    <submittedName>
        <fullName evidence="1">Uncharacterized protein</fullName>
    </submittedName>
</protein>
<dbReference type="AlphaFoldDB" id="A0ABD2XXK3"/>
<sequence length="121" mass="14448">MMGGGMTENQFMDHYSAMKPYISSNVFVLFGPIFENWHMEDFMKRKGFTKSMRCEIQLEDWKNGTKIMWNPDKVDVELKKGREMDTMQLAVCKANYRDFIKKAFKQFMEDPMGTYIRDRID</sequence>
<proteinExistence type="predicted"/>
<dbReference type="Proteomes" id="UP001630127">
    <property type="component" value="Unassembled WGS sequence"/>
</dbReference>
<evidence type="ECO:0000313" key="1">
    <source>
        <dbReference type="EMBL" id="KAL3499933.1"/>
    </source>
</evidence>
<keyword evidence="2" id="KW-1185">Reference proteome</keyword>
<reference evidence="1 2" key="1">
    <citation type="submission" date="2024-11" db="EMBL/GenBank/DDBJ databases">
        <title>A near-complete genome assembly of Cinchona calisaya.</title>
        <authorList>
            <person name="Lian D.C."/>
            <person name="Zhao X.W."/>
            <person name="Wei L."/>
        </authorList>
    </citation>
    <scope>NUCLEOTIDE SEQUENCE [LARGE SCALE GENOMIC DNA]</scope>
    <source>
        <tissue evidence="1">Nenye</tissue>
    </source>
</reference>
<organism evidence="1 2">
    <name type="scientific">Cinchona calisaya</name>
    <dbReference type="NCBI Taxonomy" id="153742"/>
    <lineage>
        <taxon>Eukaryota</taxon>
        <taxon>Viridiplantae</taxon>
        <taxon>Streptophyta</taxon>
        <taxon>Embryophyta</taxon>
        <taxon>Tracheophyta</taxon>
        <taxon>Spermatophyta</taxon>
        <taxon>Magnoliopsida</taxon>
        <taxon>eudicotyledons</taxon>
        <taxon>Gunneridae</taxon>
        <taxon>Pentapetalae</taxon>
        <taxon>asterids</taxon>
        <taxon>lamiids</taxon>
        <taxon>Gentianales</taxon>
        <taxon>Rubiaceae</taxon>
        <taxon>Cinchonoideae</taxon>
        <taxon>Cinchoneae</taxon>
        <taxon>Cinchona</taxon>
    </lineage>
</organism>
<dbReference type="EMBL" id="JBJUIK010000016">
    <property type="protein sequence ID" value="KAL3499933.1"/>
    <property type="molecule type" value="Genomic_DNA"/>
</dbReference>
<accession>A0ABD2XXK3</accession>
<gene>
    <name evidence="1" type="ORF">ACH5RR_039026</name>
</gene>
<comment type="caution">
    <text evidence="1">The sequence shown here is derived from an EMBL/GenBank/DDBJ whole genome shotgun (WGS) entry which is preliminary data.</text>
</comment>
<evidence type="ECO:0000313" key="2">
    <source>
        <dbReference type="Proteomes" id="UP001630127"/>
    </source>
</evidence>